<reference evidence="1" key="1">
    <citation type="journal article" date="2015" name="Genome Biol. Evol.">
        <title>Organellar Genomes of White Spruce (Picea glauca): Assembly and Annotation.</title>
        <authorList>
            <person name="Jackman S.D."/>
            <person name="Warren R.L."/>
            <person name="Gibb E.A."/>
            <person name="Vandervalk B.P."/>
            <person name="Mohamadi H."/>
            <person name="Chu J."/>
            <person name="Raymond A."/>
            <person name="Pleasance S."/>
            <person name="Coope R."/>
            <person name="Wildung M.R."/>
            <person name="Ritland C.E."/>
            <person name="Bousquet J."/>
            <person name="Jones S.J."/>
            <person name="Bohlmann J."/>
            <person name="Birol I."/>
        </authorList>
    </citation>
    <scope>NUCLEOTIDE SEQUENCE [LARGE SCALE GENOMIC DNA]</scope>
    <source>
        <tissue evidence="1">Flushing bud</tissue>
    </source>
</reference>
<dbReference type="EMBL" id="LKAM01000007">
    <property type="protein sequence ID" value="KUM47317.1"/>
    <property type="molecule type" value="Genomic_DNA"/>
</dbReference>
<protein>
    <submittedName>
        <fullName evidence="1">Uncharacterized protein</fullName>
    </submittedName>
</protein>
<organism evidence="1">
    <name type="scientific">Picea glauca</name>
    <name type="common">White spruce</name>
    <name type="synonym">Pinus glauca</name>
    <dbReference type="NCBI Taxonomy" id="3330"/>
    <lineage>
        <taxon>Eukaryota</taxon>
        <taxon>Viridiplantae</taxon>
        <taxon>Streptophyta</taxon>
        <taxon>Embryophyta</taxon>
        <taxon>Tracheophyta</taxon>
        <taxon>Spermatophyta</taxon>
        <taxon>Pinopsida</taxon>
        <taxon>Pinidae</taxon>
        <taxon>Conifers I</taxon>
        <taxon>Pinales</taxon>
        <taxon>Pinaceae</taxon>
        <taxon>Picea</taxon>
    </lineage>
</organism>
<comment type="caution">
    <text evidence="1">The sequence shown here is derived from an EMBL/GenBank/DDBJ whole genome shotgun (WGS) entry which is preliminary data.</text>
</comment>
<evidence type="ECO:0000313" key="1">
    <source>
        <dbReference type="EMBL" id="KUM47317.1"/>
    </source>
</evidence>
<geneLocation type="mitochondrion" evidence="1"/>
<proteinExistence type="predicted"/>
<sequence length="104" mass="12040">MHITGIYRTLPDITAERTFPTRPSPPDLLFHPSIFSTRKSINYRTLLAGLLTTFRETIGKKIGKLAHREHQEGNRECGRKSLDKENHVCMRKVLNRNVLEGRRT</sequence>
<accession>A0A117NGU9</accession>
<keyword evidence="1" id="KW-0496">Mitochondrion</keyword>
<dbReference type="AlphaFoldDB" id="A0A117NGU9"/>
<gene>
    <name evidence="1" type="ORF">ABT39_MTgene5502</name>
</gene>
<name>A0A117NGU9_PICGL</name>